<feature type="compositionally biased region" description="Polar residues" evidence="1">
    <location>
        <begin position="41"/>
        <end position="57"/>
    </location>
</feature>
<feature type="region of interest" description="Disordered" evidence="1">
    <location>
        <begin position="69"/>
        <end position="101"/>
    </location>
</feature>
<evidence type="ECO:0000313" key="2">
    <source>
        <dbReference type="EMBL" id="KAF2619674.1"/>
    </source>
</evidence>
<organism evidence="2 3">
    <name type="scientific">Brassica cretica</name>
    <name type="common">Mustard</name>
    <dbReference type="NCBI Taxonomy" id="69181"/>
    <lineage>
        <taxon>Eukaryota</taxon>
        <taxon>Viridiplantae</taxon>
        <taxon>Streptophyta</taxon>
        <taxon>Embryophyta</taxon>
        <taxon>Tracheophyta</taxon>
        <taxon>Spermatophyta</taxon>
        <taxon>Magnoliopsida</taxon>
        <taxon>eudicotyledons</taxon>
        <taxon>Gunneridae</taxon>
        <taxon>Pentapetalae</taxon>
        <taxon>rosids</taxon>
        <taxon>malvids</taxon>
        <taxon>Brassicales</taxon>
        <taxon>Brassicaceae</taxon>
        <taxon>Brassiceae</taxon>
        <taxon>Brassica</taxon>
    </lineage>
</organism>
<gene>
    <name evidence="2" type="ORF">F2Q68_00039907</name>
</gene>
<accession>A0A8S9MHB0</accession>
<evidence type="ECO:0000313" key="3">
    <source>
        <dbReference type="Proteomes" id="UP000712281"/>
    </source>
</evidence>
<proteinExistence type="predicted"/>
<dbReference type="Proteomes" id="UP000712281">
    <property type="component" value="Unassembled WGS sequence"/>
</dbReference>
<feature type="region of interest" description="Disordered" evidence="1">
    <location>
        <begin position="35"/>
        <end position="57"/>
    </location>
</feature>
<sequence length="101" mass="11408">MGGEEDELYREEERPVGQLRFHWLRLSSEICAVKDSDNQDDGQNNFTQGFQGKGQSSWNFSSSFQEFMPVASAPQGNKLESMNAQNVEGIKRETGSSSWKI</sequence>
<name>A0A8S9MHB0_BRACR</name>
<comment type="caution">
    <text evidence="2">The sequence shown here is derived from an EMBL/GenBank/DDBJ whole genome shotgun (WGS) entry which is preliminary data.</text>
</comment>
<dbReference type="AlphaFoldDB" id="A0A8S9MHB0"/>
<protein>
    <submittedName>
        <fullName evidence="2">Uncharacterized protein</fullName>
    </submittedName>
</protein>
<feature type="compositionally biased region" description="Polar residues" evidence="1">
    <location>
        <begin position="74"/>
        <end position="86"/>
    </location>
</feature>
<reference evidence="2" key="1">
    <citation type="submission" date="2019-12" db="EMBL/GenBank/DDBJ databases">
        <title>Genome sequencing and annotation of Brassica cretica.</title>
        <authorList>
            <person name="Studholme D.J."/>
            <person name="Sarris P.F."/>
        </authorList>
    </citation>
    <scope>NUCLEOTIDE SEQUENCE</scope>
    <source>
        <strain evidence="2">PFS-001/15</strain>
        <tissue evidence="2">Leaf</tissue>
    </source>
</reference>
<dbReference type="EMBL" id="QGKW02000007">
    <property type="protein sequence ID" value="KAF2619674.1"/>
    <property type="molecule type" value="Genomic_DNA"/>
</dbReference>
<evidence type="ECO:0000256" key="1">
    <source>
        <dbReference type="SAM" id="MobiDB-lite"/>
    </source>
</evidence>